<dbReference type="PIRSF" id="PIRSF000126">
    <property type="entry name" value="11-beta-HSD1"/>
    <property type="match status" value="1"/>
</dbReference>
<dbReference type="Pfam" id="PF00106">
    <property type="entry name" value="adh_short"/>
    <property type="match status" value="1"/>
</dbReference>
<dbReference type="PANTHER" id="PTHR44196:SF1">
    <property type="entry name" value="DEHYDROGENASE_REDUCTASE SDR FAMILY MEMBER 7B"/>
    <property type="match status" value="1"/>
</dbReference>
<dbReference type="PANTHER" id="PTHR44196">
    <property type="entry name" value="DEHYDROGENASE/REDUCTASE SDR FAMILY MEMBER 7B"/>
    <property type="match status" value="1"/>
</dbReference>
<gene>
    <name evidence="4" type="ORF">ED236_02150</name>
</gene>
<proteinExistence type="inferred from homology"/>
<dbReference type="CDD" id="cd05233">
    <property type="entry name" value="SDR_c"/>
    <property type="match status" value="1"/>
</dbReference>
<keyword evidence="2" id="KW-0560">Oxidoreductase</keyword>
<evidence type="ECO:0000256" key="2">
    <source>
        <dbReference type="ARBA" id="ARBA00023002"/>
    </source>
</evidence>
<name>A0A3N0V698_9PROT</name>
<dbReference type="AlphaFoldDB" id="A0A3N0V698"/>
<evidence type="ECO:0000256" key="3">
    <source>
        <dbReference type="RuleBase" id="RU000363"/>
    </source>
</evidence>
<dbReference type="PRINTS" id="PR00081">
    <property type="entry name" value="GDHRDH"/>
</dbReference>
<dbReference type="RefSeq" id="WP_123236280.1">
    <property type="nucleotide sequence ID" value="NZ_RJVP01000001.1"/>
</dbReference>
<evidence type="ECO:0000313" key="5">
    <source>
        <dbReference type="Proteomes" id="UP000275137"/>
    </source>
</evidence>
<accession>A0A3N0V698</accession>
<dbReference type="GO" id="GO:0016491">
    <property type="term" value="F:oxidoreductase activity"/>
    <property type="evidence" value="ECO:0007669"/>
    <property type="project" value="UniProtKB-KW"/>
</dbReference>
<dbReference type="PRINTS" id="PR00080">
    <property type="entry name" value="SDRFAMILY"/>
</dbReference>
<sequence length="278" mass="30098">MRLNNQHILLTGATGGIGRELALLLAAQGARLALVCHDRSALQALQHEVDAAAAPVSGAQAVTIVADFRHVHAAQGVADAALQQLGHVDMLINNAGILDFTAYEQQSPARISDIMQVNVTTPMLLTRALLPQMLHQQRGHIVNIGSMYGSIGFPYYASYSASKFAMRGFSQALRRELADGPLDVSYVAPRAVRTRINDSRAAAMMQATGTTQDAPHWVAQRILQAVLARQEECYLGQPESLFAWLNGVLPKLVSQGLRKQARIARHYVYPAVINGDSA</sequence>
<comment type="similarity">
    <text evidence="1 3">Belongs to the short-chain dehydrogenases/reductases (SDR) family.</text>
</comment>
<dbReference type="Proteomes" id="UP000275137">
    <property type="component" value="Unassembled WGS sequence"/>
</dbReference>
<dbReference type="NCBIfam" id="NF006565">
    <property type="entry name" value="PRK09072.1"/>
    <property type="match status" value="1"/>
</dbReference>
<evidence type="ECO:0000313" key="4">
    <source>
        <dbReference type="EMBL" id="ROH88289.1"/>
    </source>
</evidence>
<dbReference type="PROSITE" id="PS00061">
    <property type="entry name" value="ADH_SHORT"/>
    <property type="match status" value="1"/>
</dbReference>
<dbReference type="InterPro" id="IPR036291">
    <property type="entry name" value="NAD(P)-bd_dom_sf"/>
</dbReference>
<comment type="caution">
    <text evidence="4">The sequence shown here is derived from an EMBL/GenBank/DDBJ whole genome shotgun (WGS) entry which is preliminary data.</text>
</comment>
<dbReference type="EMBL" id="RJVP01000001">
    <property type="protein sequence ID" value="ROH88289.1"/>
    <property type="molecule type" value="Genomic_DNA"/>
</dbReference>
<dbReference type="Gene3D" id="3.40.50.720">
    <property type="entry name" value="NAD(P)-binding Rossmann-like Domain"/>
    <property type="match status" value="1"/>
</dbReference>
<dbReference type="InterPro" id="IPR002347">
    <property type="entry name" value="SDR_fam"/>
</dbReference>
<protein>
    <submittedName>
        <fullName evidence="4">SDR family oxidoreductase</fullName>
    </submittedName>
</protein>
<dbReference type="GO" id="GO:0016020">
    <property type="term" value="C:membrane"/>
    <property type="evidence" value="ECO:0007669"/>
    <property type="project" value="TreeGrafter"/>
</dbReference>
<organism evidence="4 5">
    <name type="scientific">Pseudomethylobacillus aquaticus</name>
    <dbReference type="NCBI Taxonomy" id="2676064"/>
    <lineage>
        <taxon>Bacteria</taxon>
        <taxon>Pseudomonadati</taxon>
        <taxon>Pseudomonadota</taxon>
        <taxon>Betaproteobacteria</taxon>
        <taxon>Nitrosomonadales</taxon>
        <taxon>Methylophilaceae</taxon>
        <taxon>Pseudomethylobacillus</taxon>
    </lineage>
</organism>
<keyword evidence="5" id="KW-1185">Reference proteome</keyword>
<reference evidence="4 5" key="1">
    <citation type="submission" date="2018-10" db="EMBL/GenBank/DDBJ databases">
        <authorList>
            <person name="Chen W.-M."/>
        </authorList>
    </citation>
    <scope>NUCLEOTIDE SEQUENCE [LARGE SCALE GENOMIC DNA]</scope>
    <source>
        <strain evidence="4 5">H-5</strain>
    </source>
</reference>
<dbReference type="SUPFAM" id="SSF51735">
    <property type="entry name" value="NAD(P)-binding Rossmann-fold domains"/>
    <property type="match status" value="1"/>
</dbReference>
<evidence type="ECO:0000256" key="1">
    <source>
        <dbReference type="ARBA" id="ARBA00006484"/>
    </source>
</evidence>
<dbReference type="InterPro" id="IPR020904">
    <property type="entry name" value="Sc_DH/Rdtase_CS"/>
</dbReference>